<accession>A0ABS6A5U9</accession>
<feature type="domain" description="TRAP C4-dicarboxylate transport system permease DctM subunit" evidence="8">
    <location>
        <begin position="11"/>
        <end position="424"/>
    </location>
</feature>
<feature type="transmembrane region" description="Helical" evidence="7">
    <location>
        <begin position="220"/>
        <end position="242"/>
    </location>
</feature>
<feature type="transmembrane region" description="Helical" evidence="7">
    <location>
        <begin position="175"/>
        <end position="200"/>
    </location>
</feature>
<keyword evidence="2" id="KW-1003">Cell membrane</keyword>
<dbReference type="EMBL" id="JAHKPV010000001">
    <property type="protein sequence ID" value="MBU2872557.1"/>
    <property type="molecule type" value="Genomic_DNA"/>
</dbReference>
<dbReference type="Proteomes" id="UP000753376">
    <property type="component" value="Unassembled WGS sequence"/>
</dbReference>
<feature type="transmembrane region" description="Helical" evidence="7">
    <location>
        <begin position="135"/>
        <end position="155"/>
    </location>
</feature>
<keyword evidence="7" id="KW-0813">Transport</keyword>
<comment type="caution">
    <text evidence="9">The sequence shown here is derived from an EMBL/GenBank/DDBJ whole genome shotgun (WGS) entry which is preliminary data.</text>
</comment>
<sequence length="433" mass="45770">MEPVFIFYLVVISFAILMVAGTPIFASLGVASMLGIFIYGGISALGGIPDILYRGLSSYSLISIPLFILMGEVIARTSIGGKLFNAFILWLNRLPGNLAVASVGSSAVFGAMSGVSVAGAATIGRFAIPEMLKRGYAPTLASGTVAAAGALALLIPPSIGFVLYGEVAGQSIGRLFTAAVIPAILITGLMVLYVSVISNINPNAAPRVSRDVLWSQRFRAIADIWSAVLLILIVLGTIYFGITTPTEAAGLGAVGAFFIAGIFYRELSFAKVFEIFRSTAVTSGMIMLILIAALLFGYLLTRLMIPQQLVILVTELSLPAWATLILVVCFLLIIGMVLDIVSVIVITTPILLPLMISLGYDPIWFGVIIIISCEVAAITPPVGLNLYVIKGIAPSVSLNDIIRGAMPFVVLQIIAIIILALFPSLALWLPSMM</sequence>
<dbReference type="InterPro" id="IPR010656">
    <property type="entry name" value="DctM"/>
</dbReference>
<keyword evidence="3 7" id="KW-0997">Cell inner membrane</keyword>
<comment type="function">
    <text evidence="7">Part of the tripartite ATP-independent periplasmic (TRAP) transport system.</text>
</comment>
<dbReference type="NCBIfam" id="TIGR00786">
    <property type="entry name" value="dctM"/>
    <property type="match status" value="1"/>
</dbReference>
<feature type="transmembrane region" description="Helical" evidence="7">
    <location>
        <begin position="248"/>
        <end position="267"/>
    </location>
</feature>
<reference evidence="9 10" key="1">
    <citation type="submission" date="2021-05" db="EMBL/GenBank/DDBJ databases">
        <title>Draft genomes of bacteria isolated from model marine particles.</title>
        <authorList>
            <person name="Datta M.S."/>
            <person name="Schwartzman J.A."/>
            <person name="Enke T.N."/>
            <person name="Saavedra J."/>
            <person name="Cermak N."/>
            <person name="Cordero O.X."/>
        </authorList>
    </citation>
    <scope>NUCLEOTIDE SEQUENCE [LARGE SCALE GENOMIC DNA]</scope>
    <source>
        <strain evidence="9 10">D2M19</strain>
    </source>
</reference>
<feature type="transmembrane region" description="Helical" evidence="7">
    <location>
        <begin position="409"/>
        <end position="429"/>
    </location>
</feature>
<feature type="transmembrane region" description="Helical" evidence="7">
    <location>
        <begin position="363"/>
        <end position="389"/>
    </location>
</feature>
<evidence type="ECO:0000256" key="6">
    <source>
        <dbReference type="ARBA" id="ARBA00023136"/>
    </source>
</evidence>
<dbReference type="PANTHER" id="PTHR33362">
    <property type="entry name" value="SIALIC ACID TRAP TRANSPORTER PERMEASE PROTEIN SIAT-RELATED"/>
    <property type="match status" value="1"/>
</dbReference>
<keyword evidence="4 7" id="KW-0812">Transmembrane</keyword>
<keyword evidence="5 7" id="KW-1133">Transmembrane helix</keyword>
<evidence type="ECO:0000256" key="1">
    <source>
        <dbReference type="ARBA" id="ARBA00004429"/>
    </source>
</evidence>
<protein>
    <recommendedName>
        <fullName evidence="7">TRAP transporter large permease protein</fullName>
    </recommendedName>
</protein>
<organism evidence="9 10">
    <name type="scientific">Marinobacter salexigens</name>
    <dbReference type="NCBI Taxonomy" id="1925763"/>
    <lineage>
        <taxon>Bacteria</taxon>
        <taxon>Pseudomonadati</taxon>
        <taxon>Pseudomonadota</taxon>
        <taxon>Gammaproteobacteria</taxon>
        <taxon>Pseudomonadales</taxon>
        <taxon>Marinobacteraceae</taxon>
        <taxon>Marinobacter</taxon>
    </lineage>
</organism>
<dbReference type="RefSeq" id="WP_216006482.1">
    <property type="nucleotide sequence ID" value="NZ_JAHKPV010000001.1"/>
</dbReference>
<name>A0ABS6A5U9_9GAMM</name>
<evidence type="ECO:0000256" key="5">
    <source>
        <dbReference type="ARBA" id="ARBA00022989"/>
    </source>
</evidence>
<feature type="transmembrane region" description="Helical" evidence="7">
    <location>
        <begin position="320"/>
        <end position="351"/>
    </location>
</feature>
<evidence type="ECO:0000259" key="8">
    <source>
        <dbReference type="Pfam" id="PF06808"/>
    </source>
</evidence>
<comment type="subcellular location">
    <subcellularLocation>
        <location evidence="1 7">Cell inner membrane</location>
        <topology evidence="1 7">Multi-pass membrane protein</topology>
    </subcellularLocation>
</comment>
<dbReference type="InterPro" id="IPR004681">
    <property type="entry name" value="TRAP_DctM"/>
</dbReference>
<feature type="transmembrane region" description="Helical" evidence="7">
    <location>
        <begin position="6"/>
        <end position="39"/>
    </location>
</feature>
<gene>
    <name evidence="9" type="ORF">KO508_00940</name>
</gene>
<dbReference type="PANTHER" id="PTHR33362:SF5">
    <property type="entry name" value="C4-DICARBOXYLATE TRAP TRANSPORTER LARGE PERMEASE PROTEIN DCTM"/>
    <property type="match status" value="1"/>
</dbReference>
<evidence type="ECO:0000256" key="3">
    <source>
        <dbReference type="ARBA" id="ARBA00022519"/>
    </source>
</evidence>
<feature type="transmembrane region" description="Helical" evidence="7">
    <location>
        <begin position="59"/>
        <end position="79"/>
    </location>
</feature>
<keyword evidence="10" id="KW-1185">Reference proteome</keyword>
<comment type="subunit">
    <text evidence="7">The complex comprises the extracytoplasmic solute receptor protein and the two transmembrane proteins.</text>
</comment>
<evidence type="ECO:0000256" key="7">
    <source>
        <dbReference type="RuleBase" id="RU369079"/>
    </source>
</evidence>
<evidence type="ECO:0000313" key="9">
    <source>
        <dbReference type="EMBL" id="MBU2872557.1"/>
    </source>
</evidence>
<comment type="similarity">
    <text evidence="7">Belongs to the TRAP transporter large permease family.</text>
</comment>
<keyword evidence="6 7" id="KW-0472">Membrane</keyword>
<feature type="transmembrane region" description="Helical" evidence="7">
    <location>
        <begin position="99"/>
        <end position="123"/>
    </location>
</feature>
<dbReference type="Pfam" id="PF06808">
    <property type="entry name" value="DctM"/>
    <property type="match status" value="1"/>
</dbReference>
<proteinExistence type="inferred from homology"/>
<evidence type="ECO:0000256" key="4">
    <source>
        <dbReference type="ARBA" id="ARBA00022692"/>
    </source>
</evidence>
<evidence type="ECO:0000256" key="2">
    <source>
        <dbReference type="ARBA" id="ARBA00022475"/>
    </source>
</evidence>
<evidence type="ECO:0000313" key="10">
    <source>
        <dbReference type="Proteomes" id="UP000753376"/>
    </source>
</evidence>
<dbReference type="PIRSF" id="PIRSF006066">
    <property type="entry name" value="HI0050"/>
    <property type="match status" value="1"/>
</dbReference>
<feature type="transmembrane region" description="Helical" evidence="7">
    <location>
        <begin position="279"/>
        <end position="300"/>
    </location>
</feature>